<dbReference type="InterPro" id="IPR002347">
    <property type="entry name" value="SDR_fam"/>
</dbReference>
<keyword evidence="2" id="KW-0560">Oxidoreductase</keyword>
<dbReference type="PROSITE" id="PS00061">
    <property type="entry name" value="ADH_SHORT"/>
    <property type="match status" value="1"/>
</dbReference>
<dbReference type="GO" id="GO:0004316">
    <property type="term" value="F:3-oxoacyl-[acyl-carrier-protein] reductase (NADPH) activity"/>
    <property type="evidence" value="ECO:0007669"/>
    <property type="project" value="UniProtKB-EC"/>
</dbReference>
<gene>
    <name evidence="2" type="primary">fabG15</name>
    <name evidence="2" type="ORF">VPARA_32010</name>
</gene>
<comment type="caution">
    <text evidence="2">The sequence shown here is derived from an EMBL/GenBank/DDBJ whole genome shotgun (WGS) entry which is preliminary data.</text>
</comment>
<evidence type="ECO:0000313" key="3">
    <source>
        <dbReference type="Proteomes" id="UP000035170"/>
    </source>
</evidence>
<dbReference type="PRINTS" id="PR00081">
    <property type="entry name" value="GDHRDH"/>
</dbReference>
<reference evidence="2 3" key="1">
    <citation type="submission" date="2015-03" db="EMBL/GenBank/DDBJ databases">
        <title>Genome sequence of Variovorax paradoxus TBEA6.</title>
        <authorList>
            <person name="Poehlein A."/>
            <person name="Schuldes J."/>
            <person name="Wuebbeler J.H."/>
            <person name="Hiessl S."/>
            <person name="Steinbuechel A."/>
            <person name="Daniel R."/>
        </authorList>
    </citation>
    <scope>NUCLEOTIDE SEQUENCE [LARGE SCALE GENOMIC DNA]</scope>
    <source>
        <strain evidence="2 3">TBEA6</strain>
    </source>
</reference>
<evidence type="ECO:0000256" key="1">
    <source>
        <dbReference type="ARBA" id="ARBA00006484"/>
    </source>
</evidence>
<proteinExistence type="inferred from homology"/>
<dbReference type="InterPro" id="IPR020904">
    <property type="entry name" value="Sc_DH/Rdtase_CS"/>
</dbReference>
<name>A0A0H2MF71_VARPD</name>
<dbReference type="FunFam" id="3.40.50.720:FF:000084">
    <property type="entry name" value="Short-chain dehydrogenase reductase"/>
    <property type="match status" value="1"/>
</dbReference>
<dbReference type="RefSeq" id="WP_047785232.1">
    <property type="nucleotide sequence ID" value="NZ_JZWI01000016.1"/>
</dbReference>
<dbReference type="SUPFAM" id="SSF51735">
    <property type="entry name" value="NAD(P)-binding Rossmann-fold domains"/>
    <property type="match status" value="1"/>
</dbReference>
<dbReference type="PATRIC" id="fig|34073.19.peg.3286"/>
<comment type="similarity">
    <text evidence="1">Belongs to the short-chain dehydrogenases/reductases (SDR) family.</text>
</comment>
<dbReference type="Gene3D" id="3.40.50.720">
    <property type="entry name" value="NAD(P)-binding Rossmann-like Domain"/>
    <property type="match status" value="1"/>
</dbReference>
<dbReference type="GO" id="GO:0030497">
    <property type="term" value="P:fatty acid elongation"/>
    <property type="evidence" value="ECO:0007669"/>
    <property type="project" value="TreeGrafter"/>
</dbReference>
<dbReference type="EC" id="1.1.1.100" evidence="2"/>
<dbReference type="PRINTS" id="PR00080">
    <property type="entry name" value="SDRFAMILY"/>
</dbReference>
<organism evidence="2 3">
    <name type="scientific">Variovorax paradoxus</name>
    <dbReference type="NCBI Taxonomy" id="34073"/>
    <lineage>
        <taxon>Bacteria</taxon>
        <taxon>Pseudomonadati</taxon>
        <taxon>Pseudomonadota</taxon>
        <taxon>Betaproteobacteria</taxon>
        <taxon>Burkholderiales</taxon>
        <taxon>Comamonadaceae</taxon>
        <taxon>Variovorax</taxon>
    </lineage>
</organism>
<keyword evidence="3" id="KW-1185">Reference proteome</keyword>
<dbReference type="Pfam" id="PF13561">
    <property type="entry name" value="adh_short_C2"/>
    <property type="match status" value="1"/>
</dbReference>
<accession>A0A0H2MF71</accession>
<dbReference type="AlphaFoldDB" id="A0A0H2MF71"/>
<sequence>MSSPPSPLAGQAAFVTGAGQGLGAAIARGLAEAGARVVLADIDAGSAESAAADLRATGADCIAMELDVRNEPAFSRCFDAAVARFDAIDVLVNNAARTPFTSVWDITPEEWDDVLAVNLRGSFFGCRIAGRHMRGRGSGRIVNLASLAGQQPSAATGVHYAASKAALLALTRSFAQELAPHGVTVNALAPAAVRSPALDALNPAWQQALKAQIPLARFGQPEEVAAAVVYLASPAAAFMTGATLDLNGGRFMR</sequence>
<protein>
    <submittedName>
        <fullName evidence="2">3-oxoacyl-[acyl-carrier-protein] reductase FabG</fullName>
        <ecNumber evidence="2">1.1.1.100</ecNumber>
    </submittedName>
</protein>
<evidence type="ECO:0000313" key="2">
    <source>
        <dbReference type="EMBL" id="KLN55500.1"/>
    </source>
</evidence>
<dbReference type="InterPro" id="IPR036291">
    <property type="entry name" value="NAD(P)-bd_dom_sf"/>
</dbReference>
<dbReference type="PANTHER" id="PTHR42760:SF40">
    <property type="entry name" value="3-OXOACYL-[ACYL-CARRIER-PROTEIN] REDUCTASE, CHLOROPLASTIC"/>
    <property type="match status" value="1"/>
</dbReference>
<dbReference type="NCBIfam" id="NF005559">
    <property type="entry name" value="PRK07231.1"/>
    <property type="match status" value="1"/>
</dbReference>
<dbReference type="PANTHER" id="PTHR42760">
    <property type="entry name" value="SHORT-CHAIN DEHYDROGENASES/REDUCTASES FAMILY MEMBER"/>
    <property type="match status" value="1"/>
</dbReference>
<dbReference type="Proteomes" id="UP000035170">
    <property type="component" value="Unassembled WGS sequence"/>
</dbReference>
<dbReference type="EMBL" id="JZWI01000016">
    <property type="protein sequence ID" value="KLN55500.1"/>
    <property type="molecule type" value="Genomic_DNA"/>
</dbReference>